<evidence type="ECO:0000313" key="15">
    <source>
        <dbReference type="Proteomes" id="UP001634394"/>
    </source>
</evidence>
<feature type="domain" description="BTB" evidence="13">
    <location>
        <begin position="29"/>
        <end position="128"/>
    </location>
</feature>
<feature type="transmembrane region" description="Helical" evidence="12">
    <location>
        <begin position="185"/>
        <end position="204"/>
    </location>
</feature>
<dbReference type="InterPro" id="IPR003131">
    <property type="entry name" value="T1-type_BTB"/>
</dbReference>
<reference evidence="14 15" key="1">
    <citation type="submission" date="2024-11" db="EMBL/GenBank/DDBJ databases">
        <title>Chromosome-level genome assembly of the freshwater bivalve Anodonta woodiana.</title>
        <authorList>
            <person name="Chen X."/>
        </authorList>
    </citation>
    <scope>NUCLEOTIDE SEQUENCE [LARGE SCALE GENOMIC DNA]</scope>
    <source>
        <strain evidence="14">MN2024</strain>
        <tissue evidence="14">Gills</tissue>
    </source>
</reference>
<organism evidence="14 15">
    <name type="scientific">Sinanodonta woodiana</name>
    <name type="common">Chinese pond mussel</name>
    <name type="synonym">Anodonta woodiana</name>
    <dbReference type="NCBI Taxonomy" id="1069815"/>
    <lineage>
        <taxon>Eukaryota</taxon>
        <taxon>Metazoa</taxon>
        <taxon>Spiralia</taxon>
        <taxon>Lophotrochozoa</taxon>
        <taxon>Mollusca</taxon>
        <taxon>Bivalvia</taxon>
        <taxon>Autobranchia</taxon>
        <taxon>Heteroconchia</taxon>
        <taxon>Palaeoheterodonta</taxon>
        <taxon>Unionida</taxon>
        <taxon>Unionoidea</taxon>
        <taxon>Unionidae</taxon>
        <taxon>Unioninae</taxon>
        <taxon>Sinanodonta</taxon>
    </lineage>
</organism>
<protein>
    <recommendedName>
        <fullName evidence="13">BTB domain-containing protein</fullName>
    </recommendedName>
</protein>
<dbReference type="InterPro" id="IPR011333">
    <property type="entry name" value="SKP1/BTB/POZ_sf"/>
</dbReference>
<dbReference type="GO" id="GO:0005267">
    <property type="term" value="F:potassium channel activity"/>
    <property type="evidence" value="ECO:0007669"/>
    <property type="project" value="UniProtKB-KW"/>
</dbReference>
<keyword evidence="2" id="KW-0813">Transport</keyword>
<name>A0ABD3V8G7_SINWO</name>
<feature type="transmembrane region" description="Helical" evidence="12">
    <location>
        <begin position="409"/>
        <end position="431"/>
    </location>
</feature>
<evidence type="ECO:0000256" key="3">
    <source>
        <dbReference type="ARBA" id="ARBA00022538"/>
    </source>
</evidence>
<keyword evidence="15" id="KW-1185">Reference proteome</keyword>
<evidence type="ECO:0000256" key="8">
    <source>
        <dbReference type="ARBA" id="ARBA00022989"/>
    </source>
</evidence>
<dbReference type="PRINTS" id="PR01498">
    <property type="entry name" value="SHAWCHANNEL"/>
</dbReference>
<dbReference type="Gene3D" id="1.20.120.350">
    <property type="entry name" value="Voltage-gated potassium channels. Chain C"/>
    <property type="match status" value="1"/>
</dbReference>
<evidence type="ECO:0000256" key="2">
    <source>
        <dbReference type="ARBA" id="ARBA00022448"/>
    </source>
</evidence>
<dbReference type="InterPro" id="IPR005821">
    <property type="entry name" value="Ion_trans_dom"/>
</dbReference>
<dbReference type="Gene3D" id="1.10.287.70">
    <property type="match status" value="1"/>
</dbReference>
<keyword evidence="10 12" id="KW-0472">Membrane</keyword>
<keyword evidence="4 12" id="KW-0812">Transmembrane</keyword>
<evidence type="ECO:0000256" key="10">
    <source>
        <dbReference type="ARBA" id="ARBA00023136"/>
    </source>
</evidence>
<dbReference type="Proteomes" id="UP001634394">
    <property type="component" value="Unassembled WGS sequence"/>
</dbReference>
<dbReference type="Gene3D" id="3.30.710.10">
    <property type="entry name" value="Potassium Channel Kv1.1, Chain A"/>
    <property type="match status" value="1"/>
</dbReference>
<evidence type="ECO:0000256" key="6">
    <source>
        <dbReference type="ARBA" id="ARBA00022882"/>
    </source>
</evidence>
<dbReference type="InterPro" id="IPR003974">
    <property type="entry name" value="K_chnl_volt-dep_Kv3"/>
</dbReference>
<proteinExistence type="predicted"/>
<accession>A0ABD3V8G7</accession>
<dbReference type="SUPFAM" id="SSF81324">
    <property type="entry name" value="Voltage-gated potassium channels"/>
    <property type="match status" value="1"/>
</dbReference>
<keyword evidence="8 12" id="KW-1133">Transmembrane helix</keyword>
<feature type="transmembrane region" description="Helical" evidence="12">
    <location>
        <begin position="311"/>
        <end position="330"/>
    </location>
</feature>
<dbReference type="Pfam" id="PF00520">
    <property type="entry name" value="Ion_trans"/>
    <property type="match status" value="1"/>
</dbReference>
<feature type="transmembrane region" description="Helical" evidence="12">
    <location>
        <begin position="383"/>
        <end position="402"/>
    </location>
</feature>
<dbReference type="EMBL" id="JBJQND010000013">
    <property type="protein sequence ID" value="KAL3856843.1"/>
    <property type="molecule type" value="Genomic_DNA"/>
</dbReference>
<dbReference type="AlphaFoldDB" id="A0ABD3V8G7"/>
<evidence type="ECO:0000313" key="14">
    <source>
        <dbReference type="EMBL" id="KAL3856843.1"/>
    </source>
</evidence>
<sequence length="568" mass="66046">MYNMSEFLLVEDVSITKSHHRVPKPDDSEITVINIGGKRFETTKGTLRNHPNSKLARLNKTSEEYDFDKCEFFFDRNPVLFEWILDYYRYGLMHMPLDVCVNKISEELDYWELSSETIAGCCRQKYREMMHEYATYLALKKEFEHDLHEEKQQCAEVSTLQKLRKKIWIFLDDIESSKPAKIFGMIYYLMIILSVATVFCSTVNEFRVPRTTDLFTTCNKTSAENCTIDKNSKLYHLRTTEPHLALRILDYGLMFFFTLDFILRLLVTPSHKKMFSGMYICDLIYLIPVWCWFIIDIFHSTLWLNDSGVQWLIIVEILMVFRALRMFTLARHYRSLRVLLLALKACMGELVLLMLFVTFCLTIYACCIYSAEVNNDLAFDNVFIGLYWGLITMTTVGYGDIVPKTTAGYIVSVMCAMTGVIIIGMVVPIFAGNFTLYYRYRDAGMGHLEKKCSKHVLPKETVRPSHRGSDIHEDNLFRVRHSEDKNNTDDKITDYTPCNIKNKDSSDEIDGTTKEYSRYGNIIVIIEKATDDSATEIEPNFMRMVSVAACQNIDEFSSPIYSNRNPYR</sequence>
<dbReference type="PANTHER" id="PTHR11537">
    <property type="entry name" value="VOLTAGE-GATED POTASSIUM CHANNEL"/>
    <property type="match status" value="1"/>
</dbReference>
<evidence type="ECO:0000256" key="9">
    <source>
        <dbReference type="ARBA" id="ARBA00023065"/>
    </source>
</evidence>
<dbReference type="InterPro" id="IPR027359">
    <property type="entry name" value="Volt_channel_dom_sf"/>
</dbReference>
<feature type="transmembrane region" description="Helical" evidence="12">
    <location>
        <begin position="279"/>
        <end position="299"/>
    </location>
</feature>
<dbReference type="InterPro" id="IPR028325">
    <property type="entry name" value="VG_K_chnl"/>
</dbReference>
<feature type="transmembrane region" description="Helical" evidence="12">
    <location>
        <begin position="350"/>
        <end position="371"/>
    </location>
</feature>
<evidence type="ECO:0000256" key="12">
    <source>
        <dbReference type="SAM" id="Phobius"/>
    </source>
</evidence>
<evidence type="ECO:0000256" key="11">
    <source>
        <dbReference type="ARBA" id="ARBA00023303"/>
    </source>
</evidence>
<evidence type="ECO:0000256" key="7">
    <source>
        <dbReference type="ARBA" id="ARBA00022958"/>
    </source>
</evidence>
<dbReference type="PRINTS" id="PR01491">
    <property type="entry name" value="KVCHANNEL"/>
</dbReference>
<comment type="subcellular location">
    <subcellularLocation>
        <location evidence="1">Membrane</location>
        <topology evidence="1">Multi-pass membrane protein</topology>
    </subcellularLocation>
</comment>
<comment type="caution">
    <text evidence="14">The sequence shown here is derived from an EMBL/GenBank/DDBJ whole genome shotgun (WGS) entry which is preliminary data.</text>
</comment>
<dbReference type="PANTHER" id="PTHR11537:SF254">
    <property type="entry name" value="POTASSIUM VOLTAGE-GATED CHANNEL PROTEIN SHAB"/>
    <property type="match status" value="1"/>
</dbReference>
<keyword evidence="11" id="KW-0407">Ion channel</keyword>
<evidence type="ECO:0000259" key="13">
    <source>
        <dbReference type="SMART" id="SM00225"/>
    </source>
</evidence>
<evidence type="ECO:0000256" key="1">
    <source>
        <dbReference type="ARBA" id="ARBA00004141"/>
    </source>
</evidence>
<dbReference type="InterPro" id="IPR003968">
    <property type="entry name" value="K_chnl_volt-dep_Kv"/>
</dbReference>
<keyword evidence="6" id="KW-0851">Voltage-gated channel</keyword>
<keyword evidence="7" id="KW-0630">Potassium</keyword>
<dbReference type="GO" id="GO:0034702">
    <property type="term" value="C:monoatomic ion channel complex"/>
    <property type="evidence" value="ECO:0007669"/>
    <property type="project" value="UniProtKB-KW"/>
</dbReference>
<keyword evidence="3" id="KW-0633">Potassium transport</keyword>
<feature type="transmembrane region" description="Helical" evidence="12">
    <location>
        <begin position="248"/>
        <end position="267"/>
    </location>
</feature>
<evidence type="ECO:0000256" key="4">
    <source>
        <dbReference type="ARBA" id="ARBA00022692"/>
    </source>
</evidence>
<keyword evidence="5" id="KW-0631">Potassium channel</keyword>
<keyword evidence="9" id="KW-0406">Ion transport</keyword>
<dbReference type="InterPro" id="IPR000210">
    <property type="entry name" value="BTB/POZ_dom"/>
</dbReference>
<dbReference type="SMART" id="SM00225">
    <property type="entry name" value="BTB"/>
    <property type="match status" value="1"/>
</dbReference>
<dbReference type="PRINTS" id="PR00169">
    <property type="entry name" value="KCHANNEL"/>
</dbReference>
<dbReference type="Pfam" id="PF02214">
    <property type="entry name" value="BTB_2"/>
    <property type="match status" value="1"/>
</dbReference>
<dbReference type="CDD" id="cd18317">
    <property type="entry name" value="BTB_POZ_Kv"/>
    <property type="match status" value="1"/>
</dbReference>
<gene>
    <name evidence="14" type="ORF">ACJMK2_011554</name>
</gene>
<dbReference type="SUPFAM" id="SSF54695">
    <property type="entry name" value="POZ domain"/>
    <property type="match status" value="1"/>
</dbReference>
<evidence type="ECO:0000256" key="5">
    <source>
        <dbReference type="ARBA" id="ARBA00022826"/>
    </source>
</evidence>